<dbReference type="STRING" id="289003.SAMN05216190_103108"/>
<keyword evidence="2 3" id="KW-0732">Signal</keyword>
<evidence type="ECO:0000313" key="5">
    <source>
        <dbReference type="EMBL" id="SFO97792.1"/>
    </source>
</evidence>
<dbReference type="AlphaFoldDB" id="A0A1I5LKQ4"/>
<dbReference type="Proteomes" id="UP000198784">
    <property type="component" value="Unassembled WGS sequence"/>
</dbReference>
<reference evidence="6" key="1">
    <citation type="submission" date="2016-10" db="EMBL/GenBank/DDBJ databases">
        <authorList>
            <person name="Varghese N."/>
            <person name="Submissions S."/>
        </authorList>
    </citation>
    <scope>NUCLEOTIDE SEQUENCE [LARGE SCALE GENOMIC DNA]</scope>
    <source>
        <strain evidence="6">DSM 17834</strain>
    </source>
</reference>
<name>A0A1I5LKQ4_9PSED</name>
<dbReference type="Pfam" id="PF00497">
    <property type="entry name" value="SBP_bac_3"/>
    <property type="match status" value="1"/>
</dbReference>
<evidence type="ECO:0000313" key="6">
    <source>
        <dbReference type="Proteomes" id="UP000198784"/>
    </source>
</evidence>
<dbReference type="EMBL" id="FOWX01000003">
    <property type="protein sequence ID" value="SFO97792.1"/>
    <property type="molecule type" value="Genomic_DNA"/>
</dbReference>
<feature type="signal peptide" evidence="3">
    <location>
        <begin position="1"/>
        <end position="19"/>
    </location>
</feature>
<dbReference type="OrthoDB" id="7340028at2"/>
<evidence type="ECO:0000256" key="2">
    <source>
        <dbReference type="ARBA" id="ARBA00022729"/>
    </source>
</evidence>
<keyword evidence="6" id="KW-1185">Reference proteome</keyword>
<evidence type="ECO:0000256" key="3">
    <source>
        <dbReference type="SAM" id="SignalP"/>
    </source>
</evidence>
<dbReference type="PANTHER" id="PTHR35936">
    <property type="entry name" value="MEMBRANE-BOUND LYTIC MUREIN TRANSGLYCOSYLASE F"/>
    <property type="match status" value="1"/>
</dbReference>
<dbReference type="InterPro" id="IPR001638">
    <property type="entry name" value="Solute-binding_3/MltF_N"/>
</dbReference>
<dbReference type="Gene3D" id="3.40.190.10">
    <property type="entry name" value="Periplasmic binding protein-like II"/>
    <property type="match status" value="2"/>
</dbReference>
<sequence>MHRLLIGLLACVLHAGSWASPPIEVTILCDAGYPPYSYAEGYQARGLYQDILRVAFARMPEYRVHIRPLPWARALAELAKGRAFALYPPYHRPAERPWMDYSRPILREKLVVFLRAEVARTLPDERFPQAYGGLRIGQNSGFINIPDQDYQRMLARGELQQVYGKDNRTSLAMLYRGRLDAYINDRRAVLWELERMHSDGVLGDNGLSWIVEGPWLTGEEGHLGYTRRNPQAYPYKEDFKQRLDAVLTDLEREGVIYRIVSRYDAIYALHLRSAGI</sequence>
<comment type="similarity">
    <text evidence="1">Belongs to the bacterial solute-binding protein 3 family.</text>
</comment>
<protein>
    <submittedName>
        <fullName evidence="5">Amino acid ABC transporter substrate-binding protein, PAAT family</fullName>
    </submittedName>
</protein>
<evidence type="ECO:0000259" key="4">
    <source>
        <dbReference type="Pfam" id="PF00497"/>
    </source>
</evidence>
<dbReference type="PANTHER" id="PTHR35936:SF25">
    <property type="entry name" value="ABC TRANSPORTER SUBSTRATE-BINDING PROTEIN"/>
    <property type="match status" value="1"/>
</dbReference>
<dbReference type="RefSeq" id="WP_090497716.1">
    <property type="nucleotide sequence ID" value="NZ_FOWX01000003.1"/>
</dbReference>
<accession>A0A1I5LKQ4</accession>
<dbReference type="SUPFAM" id="SSF53850">
    <property type="entry name" value="Periplasmic binding protein-like II"/>
    <property type="match status" value="1"/>
</dbReference>
<proteinExistence type="inferred from homology"/>
<feature type="chain" id="PRO_5011653456" evidence="3">
    <location>
        <begin position="20"/>
        <end position="276"/>
    </location>
</feature>
<organism evidence="5 6">
    <name type="scientific">Pseudomonas borbori</name>
    <dbReference type="NCBI Taxonomy" id="289003"/>
    <lineage>
        <taxon>Bacteria</taxon>
        <taxon>Pseudomonadati</taxon>
        <taxon>Pseudomonadota</taxon>
        <taxon>Gammaproteobacteria</taxon>
        <taxon>Pseudomonadales</taxon>
        <taxon>Pseudomonadaceae</taxon>
        <taxon>Pseudomonas</taxon>
    </lineage>
</organism>
<feature type="domain" description="Solute-binding protein family 3/N-terminal" evidence="4">
    <location>
        <begin position="26"/>
        <end position="263"/>
    </location>
</feature>
<evidence type="ECO:0000256" key="1">
    <source>
        <dbReference type="ARBA" id="ARBA00010333"/>
    </source>
</evidence>
<gene>
    <name evidence="5" type="ORF">SAMN05216190_103108</name>
</gene>